<dbReference type="Proteomes" id="UP000461234">
    <property type="component" value="Unassembled WGS sequence"/>
</dbReference>
<evidence type="ECO:0000313" key="2">
    <source>
        <dbReference type="EMBL" id="MQR51207.1"/>
    </source>
</evidence>
<sequence>MKKLILASTLLLTVFSAQAATKKGGVCWAGGGSDKFSCSCIDEQGLTIDQIYSKGFKVVAIHPDSTKASTKIYIEQQ</sequence>
<reference evidence="3" key="1">
    <citation type="submission" date="2019-09" db="EMBL/GenBank/DDBJ databases">
        <title>Distinct mechanisms of dissemination of NDM-1 metallo-beta-betalactamase in Acinetobacter species spp. in Argentina.</title>
        <authorList>
            <person name="Maria R.S."/>
            <person name="Adams M.D."/>
        </authorList>
    </citation>
    <scope>NUCLEOTIDE SEQUENCE</scope>
    <source>
        <strain evidence="3">AMA3</strain>
    </source>
</reference>
<evidence type="ECO:0000313" key="3">
    <source>
        <dbReference type="EMBL" id="MQZ28912.1"/>
    </source>
</evidence>
<comment type="caution">
    <text evidence="3">The sequence shown here is derived from an EMBL/GenBank/DDBJ whole genome shotgun (WGS) entry which is preliminary data.</text>
</comment>
<evidence type="ECO:0000256" key="1">
    <source>
        <dbReference type="SAM" id="SignalP"/>
    </source>
</evidence>
<dbReference type="RefSeq" id="WP_000733537.1">
    <property type="nucleotide sequence ID" value="NZ_CAXNZP010000068.1"/>
</dbReference>
<feature type="chain" id="PRO_5040604163" evidence="1">
    <location>
        <begin position="20"/>
        <end position="77"/>
    </location>
</feature>
<evidence type="ECO:0000313" key="4">
    <source>
        <dbReference type="Proteomes" id="UP000461234"/>
    </source>
</evidence>
<gene>
    <name evidence="2" type="ORF">F2P40_18085</name>
    <name evidence="3" type="ORF">F4T87_18145</name>
</gene>
<name>A0A646LUB1_ACIBA</name>
<reference evidence="2 4" key="2">
    <citation type="submission" date="2019-10" db="EMBL/GenBank/DDBJ databases">
        <title>Genetic environment of the oxa23 gene and comparative analysis of carbapenem resistant Acinetobacter baumannii isolates belonging to global clone 1, lineage 2 recovered in a burns hospital outbreak in 2012-2013.</title>
        <authorList>
            <person name="Douraghi M."/>
            <person name="Aris P."/>
            <person name="Kenyon J."/>
            <person name="Hamidian M."/>
        </authorList>
    </citation>
    <scope>NUCLEOTIDE SEQUENCE [LARGE SCALE GENOMIC DNA]</scope>
    <source>
        <strain evidence="2 4">ABS103</strain>
    </source>
</reference>
<proteinExistence type="predicted"/>
<dbReference type="EMBL" id="WIOC01000032">
    <property type="protein sequence ID" value="MQR51207.1"/>
    <property type="molecule type" value="Genomic_DNA"/>
</dbReference>
<keyword evidence="1" id="KW-0732">Signal</keyword>
<dbReference type="AlphaFoldDB" id="A0A646LUB1"/>
<dbReference type="EMBL" id="VYTF01000031">
    <property type="protein sequence ID" value="MQZ28912.1"/>
    <property type="molecule type" value="Genomic_DNA"/>
</dbReference>
<accession>A0A646LUB1</accession>
<organism evidence="3">
    <name type="scientific">Acinetobacter baumannii</name>
    <dbReference type="NCBI Taxonomy" id="470"/>
    <lineage>
        <taxon>Bacteria</taxon>
        <taxon>Pseudomonadati</taxon>
        <taxon>Pseudomonadota</taxon>
        <taxon>Gammaproteobacteria</taxon>
        <taxon>Moraxellales</taxon>
        <taxon>Moraxellaceae</taxon>
        <taxon>Acinetobacter</taxon>
        <taxon>Acinetobacter calcoaceticus/baumannii complex</taxon>
    </lineage>
</organism>
<protein>
    <submittedName>
        <fullName evidence="3">Uncharacterized protein</fullName>
    </submittedName>
</protein>
<feature type="signal peptide" evidence="1">
    <location>
        <begin position="1"/>
        <end position="19"/>
    </location>
</feature>